<accession>A0A1H4C6M6</accession>
<dbReference type="Proteomes" id="UP000182257">
    <property type="component" value="Unassembled WGS sequence"/>
</dbReference>
<evidence type="ECO:0000313" key="1">
    <source>
        <dbReference type="EMBL" id="SEA55953.1"/>
    </source>
</evidence>
<reference evidence="1 2" key="1">
    <citation type="submission" date="2016-10" db="EMBL/GenBank/DDBJ databases">
        <authorList>
            <person name="de Groot N.N."/>
        </authorList>
    </citation>
    <scope>NUCLEOTIDE SEQUENCE [LARGE SCALE GENOMIC DNA]</scope>
    <source>
        <strain evidence="1 2">D31d</strain>
    </source>
</reference>
<organism evidence="1 2">
    <name type="scientific">Xylanibacter ruminicola</name>
    <name type="common">Prevotella ruminicola</name>
    <dbReference type="NCBI Taxonomy" id="839"/>
    <lineage>
        <taxon>Bacteria</taxon>
        <taxon>Pseudomonadati</taxon>
        <taxon>Bacteroidota</taxon>
        <taxon>Bacteroidia</taxon>
        <taxon>Bacteroidales</taxon>
        <taxon>Prevotellaceae</taxon>
        <taxon>Xylanibacter</taxon>
    </lineage>
</organism>
<name>A0A1H4C6M6_XYLRU</name>
<dbReference type="EMBL" id="FNRF01000003">
    <property type="protein sequence ID" value="SEA55953.1"/>
    <property type="molecule type" value="Genomic_DNA"/>
</dbReference>
<proteinExistence type="predicted"/>
<evidence type="ECO:0000313" key="2">
    <source>
        <dbReference type="Proteomes" id="UP000182257"/>
    </source>
</evidence>
<sequence length="120" mass="13833">MCKFFKECYLQKTNQYDALSVWDQIKELGVTLAISFDEKEKNVIARLESDPSKVIGVISEEDSKSLKPYLEAGWNVYNNKKIDKPLYIGKVSRVDDKADENKRLSICVFIIDASNYKKTK</sequence>
<protein>
    <submittedName>
        <fullName evidence="1">Uncharacterized protein</fullName>
    </submittedName>
</protein>
<dbReference type="AlphaFoldDB" id="A0A1H4C6M6"/>
<gene>
    <name evidence="1" type="ORF">SAMN05216462_1794</name>
</gene>
<dbReference type="RefSeq" id="WP_074761153.1">
    <property type="nucleotide sequence ID" value="NZ_FNRF01000003.1"/>
</dbReference>